<gene>
    <name evidence="1" type="ORF">LMG26411_02438</name>
</gene>
<protein>
    <submittedName>
        <fullName evidence="1">Uncharacterized protein</fullName>
    </submittedName>
</protein>
<evidence type="ECO:0000313" key="2">
    <source>
        <dbReference type="Proteomes" id="UP000672657"/>
    </source>
</evidence>
<reference evidence="1 2" key="1">
    <citation type="submission" date="2021-03" db="EMBL/GenBank/DDBJ databases">
        <authorList>
            <person name="Peeters C."/>
        </authorList>
    </citation>
    <scope>NUCLEOTIDE SEQUENCE [LARGE SCALE GENOMIC DNA]</scope>
    <source>
        <strain evidence="1 2">LMG 26411</strain>
    </source>
</reference>
<dbReference type="Proteomes" id="UP000672657">
    <property type="component" value="Unassembled WGS sequence"/>
</dbReference>
<dbReference type="EMBL" id="CAJPVI010000012">
    <property type="protein sequence ID" value="CAG2143729.1"/>
    <property type="molecule type" value="Genomic_DNA"/>
</dbReference>
<evidence type="ECO:0000313" key="1">
    <source>
        <dbReference type="EMBL" id="CAG2143729.1"/>
    </source>
</evidence>
<sequence>MPASTSHPNSPLGYTLGPGQALRRHAARGTVLHVAQGRVEVTLPPQWAAVGAFALSHSLTAGGVIVVSESGWIIVSASGAAEVMWHAPEPGMWQRLWNRLLARLQRRQWQATTSPVEAETR</sequence>
<proteinExistence type="predicted"/>
<keyword evidence="2" id="KW-1185">Reference proteome</keyword>
<comment type="caution">
    <text evidence="1">The sequence shown here is derived from an EMBL/GenBank/DDBJ whole genome shotgun (WGS) entry which is preliminary data.</text>
</comment>
<dbReference type="RefSeq" id="WP_211953518.1">
    <property type="nucleotide sequence ID" value="NZ_CAJPVI010000012.1"/>
</dbReference>
<name>A0ABM8TGI2_9BURK</name>
<organism evidence="1 2">
    <name type="scientific">Cupriavidus numazuensis</name>
    <dbReference type="NCBI Taxonomy" id="221992"/>
    <lineage>
        <taxon>Bacteria</taxon>
        <taxon>Pseudomonadati</taxon>
        <taxon>Pseudomonadota</taxon>
        <taxon>Betaproteobacteria</taxon>
        <taxon>Burkholderiales</taxon>
        <taxon>Burkholderiaceae</taxon>
        <taxon>Cupriavidus</taxon>
    </lineage>
</organism>
<accession>A0ABM8TGI2</accession>